<sequence>MHSGAERPPSGLPPELAAALRTGPFHEALRTAIAVRGLALSRLRHRLGQRGVRIGVTTLSYWQQGLRRPARAESLRALPALEEVLEVPPGSLVALLQTDRSGGAPAARPYRALMESPEPLNEMLADLGSSAEAGVHTVCQIDRITVGARRELLGRQSQHLLRAHRDGVDRYLAIYVGDPGCEVERVRVRETENCRAGYVRSDGGTGIVVAELLFDGRLRAGETRLISYRFEDGTAGESREYIRGFSYSGGQYVLQVGFDPAELPARCHRFARRAVGGPDTGRTELLLSGRYPTVHLAEQQVESGQLGIDWEWA</sequence>
<dbReference type="EMBL" id="JAELVF020000001">
    <property type="protein sequence ID" value="MBU7599653.1"/>
    <property type="molecule type" value="Genomic_DNA"/>
</dbReference>
<proteinExistence type="predicted"/>
<evidence type="ECO:0000313" key="1">
    <source>
        <dbReference type="EMBL" id="MBU7599653.1"/>
    </source>
</evidence>
<evidence type="ECO:0000313" key="2">
    <source>
        <dbReference type="Proteomes" id="UP000694501"/>
    </source>
</evidence>
<keyword evidence="2" id="KW-1185">Reference proteome</keyword>
<comment type="caution">
    <text evidence="1">The sequence shown here is derived from an EMBL/GenBank/DDBJ whole genome shotgun (WGS) entry which is preliminary data.</text>
</comment>
<gene>
    <name evidence="1" type="ORF">JGS22_019010</name>
</gene>
<organism evidence="1 2">
    <name type="scientific">Streptomyces tardus</name>
    <dbReference type="NCBI Taxonomy" id="2780544"/>
    <lineage>
        <taxon>Bacteria</taxon>
        <taxon>Bacillati</taxon>
        <taxon>Actinomycetota</taxon>
        <taxon>Actinomycetes</taxon>
        <taxon>Kitasatosporales</taxon>
        <taxon>Streptomycetaceae</taxon>
        <taxon>Streptomyces</taxon>
    </lineage>
</organism>
<dbReference type="Proteomes" id="UP000694501">
    <property type="component" value="Unassembled WGS sequence"/>
</dbReference>
<protein>
    <submittedName>
        <fullName evidence="1">Uncharacterized protein</fullName>
    </submittedName>
</protein>
<name>A0A949JIU8_9ACTN</name>
<reference evidence="1" key="1">
    <citation type="submission" date="2021-06" db="EMBL/GenBank/DDBJ databases">
        <title>Sequencing of actinobacteria type strains.</title>
        <authorList>
            <person name="Nguyen G.-S."/>
            <person name="Wentzel A."/>
        </authorList>
    </citation>
    <scope>NUCLEOTIDE SEQUENCE</scope>
    <source>
        <strain evidence="1">P38-E01</strain>
    </source>
</reference>
<accession>A0A949JIU8</accession>
<dbReference type="AlphaFoldDB" id="A0A949JIU8"/>